<evidence type="ECO:0000256" key="2">
    <source>
        <dbReference type="ARBA" id="ARBA00004613"/>
    </source>
</evidence>
<evidence type="ECO:0000256" key="1">
    <source>
        <dbReference type="ARBA" id="ARBA00001913"/>
    </source>
</evidence>
<proteinExistence type="inferred from homology"/>
<evidence type="ECO:0000313" key="11">
    <source>
        <dbReference type="EMBL" id="KAK7886376.1"/>
    </source>
</evidence>
<dbReference type="Pfam" id="PF00354">
    <property type="entry name" value="Pentaxin"/>
    <property type="match status" value="1"/>
</dbReference>
<dbReference type="SUPFAM" id="SSF49899">
    <property type="entry name" value="Concanavalin A-like lectins/glucanases"/>
    <property type="match status" value="1"/>
</dbReference>
<dbReference type="SMART" id="SM00159">
    <property type="entry name" value="PTX"/>
    <property type="match status" value="1"/>
</dbReference>
<comment type="subcellular location">
    <subcellularLocation>
        <location evidence="2">Secreted</location>
    </subcellularLocation>
</comment>
<evidence type="ECO:0000259" key="10">
    <source>
        <dbReference type="PROSITE" id="PS51828"/>
    </source>
</evidence>
<dbReference type="InterPro" id="IPR013320">
    <property type="entry name" value="ConA-like_dom_sf"/>
</dbReference>
<comment type="cofactor">
    <cofactor evidence="1">
        <name>Ca(2+)</name>
        <dbReference type="ChEBI" id="CHEBI:29108"/>
    </cofactor>
</comment>
<evidence type="ECO:0000256" key="7">
    <source>
        <dbReference type="ARBA" id="ARBA00023157"/>
    </source>
</evidence>
<evidence type="ECO:0000313" key="12">
    <source>
        <dbReference type="Proteomes" id="UP001460270"/>
    </source>
</evidence>
<dbReference type="PROSITE" id="PS51828">
    <property type="entry name" value="PTX_2"/>
    <property type="match status" value="1"/>
</dbReference>
<dbReference type="Gene3D" id="2.60.120.200">
    <property type="match status" value="1"/>
</dbReference>
<evidence type="ECO:0000256" key="3">
    <source>
        <dbReference type="ARBA" id="ARBA00022525"/>
    </source>
</evidence>
<protein>
    <recommendedName>
        <fullName evidence="10">Pentraxin (PTX) domain-containing protein</fullName>
    </recommendedName>
</protein>
<dbReference type="GO" id="GO:0005576">
    <property type="term" value="C:extracellular region"/>
    <property type="evidence" value="ECO:0007669"/>
    <property type="project" value="UniProtKB-SubCell"/>
</dbReference>
<accession>A0AAW0N6H6</accession>
<dbReference type="InterPro" id="IPR051005">
    <property type="entry name" value="Pentraxin_domain"/>
</dbReference>
<keyword evidence="4" id="KW-0479">Metal-binding</keyword>
<evidence type="ECO:0000256" key="8">
    <source>
        <dbReference type="ARBA" id="ARBA00038102"/>
    </source>
</evidence>
<keyword evidence="7" id="KW-1015">Disulfide bond</keyword>
<keyword evidence="3" id="KW-0964">Secreted</keyword>
<evidence type="ECO:0000256" key="6">
    <source>
        <dbReference type="ARBA" id="ARBA00022837"/>
    </source>
</evidence>
<evidence type="ECO:0000256" key="5">
    <source>
        <dbReference type="ARBA" id="ARBA00022729"/>
    </source>
</evidence>
<reference evidence="12" key="1">
    <citation type="submission" date="2024-04" db="EMBL/GenBank/DDBJ databases">
        <title>Salinicola lusitanus LLJ914,a marine bacterium isolated from the Okinawa Trough.</title>
        <authorList>
            <person name="Li J."/>
        </authorList>
    </citation>
    <scope>NUCLEOTIDE SEQUENCE [LARGE SCALE GENOMIC DNA]</scope>
</reference>
<keyword evidence="6" id="KW-0106">Calcium</keyword>
<dbReference type="EMBL" id="JBBPFD010000019">
    <property type="protein sequence ID" value="KAK7886376.1"/>
    <property type="molecule type" value="Genomic_DNA"/>
</dbReference>
<comment type="caution">
    <text evidence="9">Lacks conserved residue(s) required for the propagation of feature annotation.</text>
</comment>
<evidence type="ECO:0000256" key="9">
    <source>
        <dbReference type="PROSITE-ProRule" id="PRU01172"/>
    </source>
</evidence>
<comment type="caution">
    <text evidence="11">The sequence shown here is derived from an EMBL/GenBank/DDBJ whole genome shotgun (WGS) entry which is preliminary data.</text>
</comment>
<keyword evidence="5" id="KW-0732">Signal</keyword>
<dbReference type="Proteomes" id="UP001460270">
    <property type="component" value="Unassembled WGS sequence"/>
</dbReference>
<sequence length="187" mass="21090">MSGKMLVFPQETNSAHVRFTTSRQNLGAVTVCMRYLTDLTRAFSFFSLATPSYSNDFLLLKNPARDEIVLYIRESICGTRDAASGLVQLWVDGKPSAMKLGTYSNITGPMIIVLGQDQDSYGGAFDINQSFVGMITDVHMWDYILSPCHIYNYNQKFNFPTGNILNWNSVEFQITGRVLIQKDQNQC</sequence>
<dbReference type="InterPro" id="IPR001759">
    <property type="entry name" value="PTX_dom"/>
</dbReference>
<dbReference type="PANTHER" id="PTHR45869:SF7">
    <property type="entry name" value="C-REACTIVE PROTEIN"/>
    <property type="match status" value="1"/>
</dbReference>
<feature type="domain" description="Pentraxin (PTX)" evidence="10">
    <location>
        <begin position="2"/>
        <end position="187"/>
    </location>
</feature>
<dbReference type="AlphaFoldDB" id="A0AAW0N6H6"/>
<organism evidence="11 12">
    <name type="scientific">Mugilogobius chulae</name>
    <name type="common">yellowstripe goby</name>
    <dbReference type="NCBI Taxonomy" id="88201"/>
    <lineage>
        <taxon>Eukaryota</taxon>
        <taxon>Metazoa</taxon>
        <taxon>Chordata</taxon>
        <taxon>Craniata</taxon>
        <taxon>Vertebrata</taxon>
        <taxon>Euteleostomi</taxon>
        <taxon>Actinopterygii</taxon>
        <taxon>Neopterygii</taxon>
        <taxon>Teleostei</taxon>
        <taxon>Neoteleostei</taxon>
        <taxon>Acanthomorphata</taxon>
        <taxon>Gobiaria</taxon>
        <taxon>Gobiiformes</taxon>
        <taxon>Gobioidei</taxon>
        <taxon>Gobiidae</taxon>
        <taxon>Gobionellinae</taxon>
        <taxon>Mugilogobius</taxon>
    </lineage>
</organism>
<comment type="similarity">
    <text evidence="8">Belongs to the pentraxin family.</text>
</comment>
<keyword evidence="12" id="KW-1185">Reference proteome</keyword>
<name>A0AAW0N6H6_9GOBI</name>
<gene>
    <name evidence="11" type="ORF">WMY93_025997</name>
</gene>
<evidence type="ECO:0000256" key="4">
    <source>
        <dbReference type="ARBA" id="ARBA00022723"/>
    </source>
</evidence>
<dbReference type="PANTHER" id="PTHR45869">
    <property type="entry name" value="C-REACTIVE PROTEIN-RELATED"/>
    <property type="match status" value="1"/>
</dbReference>
<dbReference type="GO" id="GO:0046872">
    <property type="term" value="F:metal ion binding"/>
    <property type="evidence" value="ECO:0007669"/>
    <property type="project" value="UniProtKB-KW"/>
</dbReference>